<keyword evidence="1" id="KW-0805">Transcription regulation</keyword>
<dbReference type="InterPro" id="IPR011075">
    <property type="entry name" value="TetR_C"/>
</dbReference>
<keyword evidence="7" id="KW-1185">Reference proteome</keyword>
<dbReference type="SUPFAM" id="SSF48498">
    <property type="entry name" value="Tetracyclin repressor-like, C-terminal domain"/>
    <property type="match status" value="1"/>
</dbReference>
<gene>
    <name evidence="6" type="ORF">HTZ77_15065</name>
</gene>
<dbReference type="Pfam" id="PF00440">
    <property type="entry name" value="TetR_N"/>
    <property type="match status" value="1"/>
</dbReference>
<keyword evidence="3" id="KW-0804">Transcription</keyword>
<dbReference type="PANTHER" id="PTHR47506:SF1">
    <property type="entry name" value="HTH-TYPE TRANSCRIPTIONAL REGULATOR YJDC"/>
    <property type="match status" value="1"/>
</dbReference>
<dbReference type="InterPro" id="IPR001647">
    <property type="entry name" value="HTH_TetR"/>
</dbReference>
<dbReference type="SUPFAM" id="SSF46689">
    <property type="entry name" value="Homeodomain-like"/>
    <property type="match status" value="1"/>
</dbReference>
<dbReference type="RefSeq" id="WP_175590167.1">
    <property type="nucleotide sequence ID" value="NZ_JABWGN010000005.1"/>
</dbReference>
<evidence type="ECO:0000313" key="6">
    <source>
        <dbReference type="EMBL" id="NUW32743.1"/>
    </source>
</evidence>
<dbReference type="Gene3D" id="1.10.357.10">
    <property type="entry name" value="Tetracycline Repressor, domain 2"/>
    <property type="match status" value="1"/>
</dbReference>
<dbReference type="PROSITE" id="PS50977">
    <property type="entry name" value="HTH_TETR_2"/>
    <property type="match status" value="1"/>
</dbReference>
<dbReference type="InterPro" id="IPR036271">
    <property type="entry name" value="Tet_transcr_reg_TetR-rel_C_sf"/>
</dbReference>
<dbReference type="InterPro" id="IPR009057">
    <property type="entry name" value="Homeodomain-like_sf"/>
</dbReference>
<name>A0A7Y6I6S3_9ACTN</name>
<dbReference type="Gene3D" id="1.10.10.60">
    <property type="entry name" value="Homeodomain-like"/>
    <property type="match status" value="1"/>
</dbReference>
<evidence type="ECO:0000256" key="4">
    <source>
        <dbReference type="PROSITE-ProRule" id="PRU00335"/>
    </source>
</evidence>
<evidence type="ECO:0000256" key="3">
    <source>
        <dbReference type="ARBA" id="ARBA00023163"/>
    </source>
</evidence>
<reference evidence="6 7" key="1">
    <citation type="submission" date="2020-06" db="EMBL/GenBank/DDBJ databases">
        <title>Nonomuraea sp. SMC257, a novel actinomycete isolated from soil.</title>
        <authorList>
            <person name="Chanama M."/>
        </authorList>
    </citation>
    <scope>NUCLEOTIDE SEQUENCE [LARGE SCALE GENOMIC DNA]</scope>
    <source>
        <strain evidence="6 7">SMC257</strain>
    </source>
</reference>
<feature type="DNA-binding region" description="H-T-H motif" evidence="4">
    <location>
        <begin position="29"/>
        <end position="48"/>
    </location>
</feature>
<dbReference type="PANTHER" id="PTHR47506">
    <property type="entry name" value="TRANSCRIPTIONAL REGULATORY PROTEIN"/>
    <property type="match status" value="1"/>
</dbReference>
<keyword evidence="2 4" id="KW-0238">DNA-binding</keyword>
<evidence type="ECO:0000256" key="1">
    <source>
        <dbReference type="ARBA" id="ARBA00023015"/>
    </source>
</evidence>
<dbReference type="Proteomes" id="UP000586042">
    <property type="component" value="Unassembled WGS sequence"/>
</dbReference>
<protein>
    <submittedName>
        <fullName evidence="6">TetR/AcrR family transcriptional regulator</fullName>
    </submittedName>
</protein>
<organism evidence="6 7">
    <name type="scientific">Nonomuraea montanisoli</name>
    <dbReference type="NCBI Taxonomy" id="2741721"/>
    <lineage>
        <taxon>Bacteria</taxon>
        <taxon>Bacillati</taxon>
        <taxon>Actinomycetota</taxon>
        <taxon>Actinomycetes</taxon>
        <taxon>Streptosporangiales</taxon>
        <taxon>Streptosporangiaceae</taxon>
        <taxon>Nonomuraea</taxon>
    </lineage>
</organism>
<proteinExistence type="predicted"/>
<dbReference type="GO" id="GO:0003677">
    <property type="term" value="F:DNA binding"/>
    <property type="evidence" value="ECO:0007669"/>
    <property type="project" value="UniProtKB-UniRule"/>
</dbReference>
<dbReference type="Pfam" id="PF16925">
    <property type="entry name" value="TetR_C_13"/>
    <property type="match status" value="1"/>
</dbReference>
<feature type="domain" description="HTH tetR-type" evidence="5">
    <location>
        <begin position="6"/>
        <end position="66"/>
    </location>
</feature>
<sequence>MARPRTFDEDRVLDQAMRAFWLHGYEGTSTRDLCEATGLDRSSVYNAFTSKHELFRRALIRYTESTTAAQTAILEDGDRPAVERIRALFARIIDDEFTSRGDAPSIGCLGVNTTVEFGGRDPEIALLLEQDAARRLETLRAAVEEGRRDGDVRSSRDAASLARYLNAVTAGIRVAAQGGADRATLTSIAETALDALTAS</sequence>
<evidence type="ECO:0000313" key="7">
    <source>
        <dbReference type="Proteomes" id="UP000586042"/>
    </source>
</evidence>
<dbReference type="EMBL" id="JABWGN010000005">
    <property type="protein sequence ID" value="NUW32743.1"/>
    <property type="molecule type" value="Genomic_DNA"/>
</dbReference>
<accession>A0A7Y6I6S3</accession>
<evidence type="ECO:0000259" key="5">
    <source>
        <dbReference type="PROSITE" id="PS50977"/>
    </source>
</evidence>
<evidence type="ECO:0000256" key="2">
    <source>
        <dbReference type="ARBA" id="ARBA00023125"/>
    </source>
</evidence>
<dbReference type="AlphaFoldDB" id="A0A7Y6I6S3"/>
<comment type="caution">
    <text evidence="6">The sequence shown here is derived from an EMBL/GenBank/DDBJ whole genome shotgun (WGS) entry which is preliminary data.</text>
</comment>